<feature type="region of interest" description="Disordered" evidence="1">
    <location>
        <begin position="52"/>
        <end position="113"/>
    </location>
</feature>
<feature type="compositionally biased region" description="Polar residues" evidence="1">
    <location>
        <begin position="73"/>
        <end position="83"/>
    </location>
</feature>
<keyword evidence="3" id="KW-1185">Reference proteome</keyword>
<evidence type="ECO:0000313" key="3">
    <source>
        <dbReference type="Proteomes" id="UP000694257"/>
    </source>
</evidence>
<organism evidence="2 3">
    <name type="scientific">Nocardia iowensis</name>
    <dbReference type="NCBI Taxonomy" id="204891"/>
    <lineage>
        <taxon>Bacteria</taxon>
        <taxon>Bacillati</taxon>
        <taxon>Actinomycetota</taxon>
        <taxon>Actinomycetes</taxon>
        <taxon>Mycobacteriales</taxon>
        <taxon>Nocardiaceae</taxon>
        <taxon>Nocardia</taxon>
    </lineage>
</organism>
<dbReference type="Proteomes" id="UP000694257">
    <property type="component" value="Chromosome"/>
</dbReference>
<dbReference type="RefSeq" id="WP_218471116.1">
    <property type="nucleotide sequence ID" value="NZ_BAABJN010000006.1"/>
</dbReference>
<proteinExistence type="predicted"/>
<accession>A0ABX8RMY0</accession>
<evidence type="ECO:0000313" key="2">
    <source>
        <dbReference type="EMBL" id="QXN90244.1"/>
    </source>
</evidence>
<dbReference type="EMBL" id="CP078145">
    <property type="protein sequence ID" value="QXN90244.1"/>
    <property type="molecule type" value="Genomic_DNA"/>
</dbReference>
<reference evidence="2 3" key="1">
    <citation type="submission" date="2021-07" db="EMBL/GenBank/DDBJ databases">
        <title>Whole Genome Sequence of Nocardia Iowensis.</title>
        <authorList>
            <person name="Lamm A."/>
            <person name="Collins-Fairclough A.M."/>
            <person name="Bunk B."/>
            <person name="Sproer C."/>
        </authorList>
    </citation>
    <scope>NUCLEOTIDE SEQUENCE [LARGE SCALE GENOMIC DNA]</scope>
    <source>
        <strain evidence="2 3">NRRL 5646</strain>
    </source>
</reference>
<feature type="compositionally biased region" description="Basic residues" evidence="1">
    <location>
        <begin position="87"/>
        <end position="99"/>
    </location>
</feature>
<name>A0ABX8RMY0_NOCIO</name>
<evidence type="ECO:0000256" key="1">
    <source>
        <dbReference type="SAM" id="MobiDB-lite"/>
    </source>
</evidence>
<gene>
    <name evidence="2" type="ORF">KV110_33260</name>
</gene>
<sequence>MIATITSTDPVTTIQQRLAGLSDNQVERSIAANLTASIHLARREASTMRPDLVAGVRTDFPQRTHIGADSGGHRNTSLSSSAQAGRRGGRCRRGGRRGLSRLNTYPTRGRPSRQMADVIQDAVLPGQNIQ</sequence>
<protein>
    <submittedName>
        <fullName evidence="2">Uncharacterized protein</fullName>
    </submittedName>
</protein>